<evidence type="ECO:0000313" key="7">
    <source>
        <dbReference type="EMBL" id="RKI90866.1"/>
    </source>
</evidence>
<reference evidence="7 8" key="1">
    <citation type="submission" date="2018-09" db="EMBL/GenBank/DDBJ databases">
        <title>Murine metabolic-syndrome-specific gut microbial biobank.</title>
        <authorList>
            <person name="Liu C."/>
        </authorList>
    </citation>
    <scope>NUCLEOTIDE SEQUENCE [LARGE SCALE GENOMIC DNA]</scope>
    <source>
        <strain evidence="7 8">0.1xD8-82</strain>
    </source>
</reference>
<dbReference type="OrthoDB" id="401278at2"/>
<protein>
    <recommendedName>
        <fullName evidence="4">Probable cell division protein WhiA</fullName>
    </recommendedName>
</protein>
<dbReference type="EMBL" id="RAYQ01000012">
    <property type="protein sequence ID" value="RKI90866.1"/>
    <property type="molecule type" value="Genomic_DNA"/>
</dbReference>
<evidence type="ECO:0000259" key="5">
    <source>
        <dbReference type="Pfam" id="PF02650"/>
    </source>
</evidence>
<feature type="domain" description="Sporulation regulator WhiA C-terminal" evidence="5">
    <location>
        <begin position="212"/>
        <end position="295"/>
    </location>
</feature>
<dbReference type="PANTHER" id="PTHR37307">
    <property type="entry name" value="CELL DIVISION PROTEIN WHIA-RELATED"/>
    <property type="match status" value="1"/>
</dbReference>
<dbReference type="GO" id="GO:0003677">
    <property type="term" value="F:DNA binding"/>
    <property type="evidence" value="ECO:0007669"/>
    <property type="project" value="UniProtKB-UniRule"/>
</dbReference>
<dbReference type="NCBIfam" id="TIGR00647">
    <property type="entry name" value="DNA_bind_WhiA"/>
    <property type="match status" value="1"/>
</dbReference>
<comment type="similarity">
    <text evidence="4">Belongs to the WhiA family.</text>
</comment>
<evidence type="ECO:0000256" key="2">
    <source>
        <dbReference type="ARBA" id="ARBA00023125"/>
    </source>
</evidence>
<keyword evidence="1 4" id="KW-0132">Cell division</keyword>
<gene>
    <name evidence="4 7" type="primary">whiA</name>
    <name evidence="7" type="ORF">D7V94_12155</name>
</gene>
<evidence type="ECO:0000259" key="6">
    <source>
        <dbReference type="Pfam" id="PF14527"/>
    </source>
</evidence>
<comment type="caution">
    <text evidence="7">The sequence shown here is derived from an EMBL/GenBank/DDBJ whole genome shotgun (WGS) entry which is preliminary data.</text>
</comment>
<dbReference type="Pfam" id="PF14527">
    <property type="entry name" value="LAGLIDADG_WhiA"/>
    <property type="match status" value="1"/>
</dbReference>
<feature type="domain" description="WhiA LAGLIDADG-like" evidence="6">
    <location>
        <begin position="118"/>
        <end position="209"/>
    </location>
</feature>
<dbReference type="Pfam" id="PF02650">
    <property type="entry name" value="HTH_WhiA"/>
    <property type="match status" value="1"/>
</dbReference>
<dbReference type="RefSeq" id="WP_120470112.1">
    <property type="nucleotide sequence ID" value="NZ_RAYQ01000012.1"/>
</dbReference>
<dbReference type="SUPFAM" id="SSF55608">
    <property type="entry name" value="Homing endonucleases"/>
    <property type="match status" value="1"/>
</dbReference>
<dbReference type="GO" id="GO:0043937">
    <property type="term" value="P:regulation of sporulation"/>
    <property type="evidence" value="ECO:0007669"/>
    <property type="project" value="InterPro"/>
</dbReference>
<dbReference type="Proteomes" id="UP000280696">
    <property type="component" value="Unassembled WGS sequence"/>
</dbReference>
<dbReference type="InterPro" id="IPR027434">
    <property type="entry name" value="Homing_endonucl"/>
</dbReference>
<evidence type="ECO:0000256" key="4">
    <source>
        <dbReference type="HAMAP-Rule" id="MF_01420"/>
    </source>
</evidence>
<dbReference type="PANTHER" id="PTHR37307:SF1">
    <property type="entry name" value="CELL DIVISION PROTEIN WHIA-RELATED"/>
    <property type="match status" value="1"/>
</dbReference>
<dbReference type="InterPro" id="IPR023054">
    <property type="entry name" value="Sporulation_regulator_WhiA_C"/>
</dbReference>
<evidence type="ECO:0000256" key="1">
    <source>
        <dbReference type="ARBA" id="ARBA00022618"/>
    </source>
</evidence>
<dbReference type="InterPro" id="IPR039518">
    <property type="entry name" value="WhiA_LAGLIDADG_dom"/>
</dbReference>
<dbReference type="InterPro" id="IPR003802">
    <property type="entry name" value="Sporulation_regulator_WhiA"/>
</dbReference>
<evidence type="ECO:0000313" key="8">
    <source>
        <dbReference type="Proteomes" id="UP000280696"/>
    </source>
</evidence>
<keyword evidence="8" id="KW-1185">Reference proteome</keyword>
<keyword evidence="3 4" id="KW-0131">Cell cycle</keyword>
<organism evidence="7 8">
    <name type="scientific">Parablautia intestinalis</name>
    <dbReference type="NCBI Taxonomy" id="2320100"/>
    <lineage>
        <taxon>Bacteria</taxon>
        <taxon>Bacillati</taxon>
        <taxon>Bacillota</taxon>
        <taxon>Clostridia</taxon>
        <taxon>Lachnospirales</taxon>
        <taxon>Lachnospiraceae</taxon>
        <taxon>Parablautia</taxon>
    </lineage>
</organism>
<dbReference type="GO" id="GO:0051301">
    <property type="term" value="P:cell division"/>
    <property type="evidence" value="ECO:0007669"/>
    <property type="project" value="UniProtKB-UniRule"/>
</dbReference>
<proteinExistence type="inferred from homology"/>
<comment type="function">
    <text evidence="4">Involved in cell division and chromosome segregation.</text>
</comment>
<sequence>MSFSSDVKEELEKVVPEPRHCQLAELAALIHFGCRIERTGTGIEENAKTGLHKPEDFAICPENPFAARKYFTLLRKTFIINNAVKVLQAVKILDEAGQIHELSEQVNPLLLKNSCCRRAFLRGVFLCIGSMSDPKKGYHLEFVCEHEPQAQQIRQIISGFEIEAKIVRRKKYFVVYLKEGAGIVDLLNVTGAHISLMQLESLRVEKEVRNSINRKVNCEAANITKTVYAASKQIEDILFLQKNYGLSNLPDNLRQMAEVRLEYPDNSLQELGKYLNPPVGKSGVNHRLRKLSDMAEKIRG</sequence>
<dbReference type="Gene3D" id="3.10.28.10">
    <property type="entry name" value="Homing endonucleases"/>
    <property type="match status" value="1"/>
</dbReference>
<dbReference type="AlphaFoldDB" id="A0A3A9AUH5"/>
<evidence type="ECO:0000256" key="3">
    <source>
        <dbReference type="ARBA" id="ARBA00023306"/>
    </source>
</evidence>
<keyword evidence="2 4" id="KW-0238">DNA-binding</keyword>
<name>A0A3A9AUH5_9FIRM</name>
<accession>A0A3A9AUH5</accession>
<dbReference type="HAMAP" id="MF_01420">
    <property type="entry name" value="HTH_type_WhiA"/>
    <property type="match status" value="1"/>
</dbReference>